<evidence type="ECO:0000256" key="5">
    <source>
        <dbReference type="SAM" id="Coils"/>
    </source>
</evidence>
<sequence>MATDTDKSFASFLARFVHGNDRDCATCHSPFAFHHKQHKCRECARVVCSNCHALAKAKRKCGWLAHAEECPRCLYAHPPRSPVELPKAKRGLSHATARALQSVPGTPSGSPATGPCQLCRGAGPVDVDGARQRATQLESQIAALELRVAELQQVRAVAPVSDLEKENRRLKRQLEQAGMQVADDMSYAEAKARMTAISRRMAEIGSSDVTHPDKATQAALQGEYFTLEQEMEKCYVAMLASEEYELEVRAREVAWHTQHNVAHAAALAQVRRAIPVQVASLPKAALLRELAGRPDGPAFARRLKSVKALHLVRANPATLLVVHPCELVKLPFTKLCVLERQALYAALADVAAEWRKNDKNKHFADKLKWFKGLRDGLMRDVALLERHGPPDHPCDVPARCPALVESKAAEPYLTPGNFPSGAVFASPGDAAPMPEARHVAPPVSEDKAPPGPLRRPAPTSGVPMSLLAALQARKKD</sequence>
<keyword evidence="5" id="KW-0175">Coiled coil</keyword>
<dbReference type="AlphaFoldDB" id="A0A1V9YLG4"/>
<accession>A0A1V9YLG4</accession>
<evidence type="ECO:0000256" key="1">
    <source>
        <dbReference type="ARBA" id="ARBA00022723"/>
    </source>
</evidence>
<evidence type="ECO:0000256" key="2">
    <source>
        <dbReference type="ARBA" id="ARBA00022771"/>
    </source>
</evidence>
<dbReference type="GO" id="GO:0008270">
    <property type="term" value="F:zinc ion binding"/>
    <property type="evidence" value="ECO:0007669"/>
    <property type="project" value="UniProtKB-KW"/>
</dbReference>
<evidence type="ECO:0000256" key="4">
    <source>
        <dbReference type="PROSITE-ProRule" id="PRU00091"/>
    </source>
</evidence>
<gene>
    <name evidence="8" type="ORF">ACHHYP_10434</name>
</gene>
<name>A0A1V9YLG4_ACHHY</name>
<feature type="domain" description="FYVE-type" evidence="7">
    <location>
        <begin position="18"/>
        <end position="78"/>
    </location>
</feature>
<keyword evidence="9" id="KW-1185">Reference proteome</keyword>
<evidence type="ECO:0000259" key="7">
    <source>
        <dbReference type="PROSITE" id="PS50178"/>
    </source>
</evidence>
<dbReference type="EMBL" id="JNBR01001498">
    <property type="protein sequence ID" value="OQR86554.1"/>
    <property type="molecule type" value="Genomic_DNA"/>
</dbReference>
<evidence type="ECO:0000256" key="3">
    <source>
        <dbReference type="ARBA" id="ARBA00022833"/>
    </source>
</evidence>
<dbReference type="InterPro" id="IPR011011">
    <property type="entry name" value="Znf_FYVE_PHD"/>
</dbReference>
<dbReference type="OrthoDB" id="73958at2759"/>
<keyword evidence="2 4" id="KW-0863">Zinc-finger</keyword>
<dbReference type="CDD" id="cd00065">
    <property type="entry name" value="FYVE_like_SF"/>
    <property type="match status" value="1"/>
</dbReference>
<feature type="coiled-coil region" evidence="5">
    <location>
        <begin position="127"/>
        <end position="180"/>
    </location>
</feature>
<dbReference type="Proteomes" id="UP000243579">
    <property type="component" value="Unassembled WGS sequence"/>
</dbReference>
<protein>
    <recommendedName>
        <fullName evidence="7">FYVE-type domain-containing protein</fullName>
    </recommendedName>
</protein>
<evidence type="ECO:0000313" key="9">
    <source>
        <dbReference type="Proteomes" id="UP000243579"/>
    </source>
</evidence>
<dbReference type="InterPro" id="IPR017455">
    <property type="entry name" value="Znf_FYVE-rel"/>
</dbReference>
<keyword evidence="3" id="KW-0862">Zinc</keyword>
<proteinExistence type="predicted"/>
<evidence type="ECO:0000313" key="8">
    <source>
        <dbReference type="EMBL" id="OQR86554.1"/>
    </source>
</evidence>
<evidence type="ECO:0000256" key="6">
    <source>
        <dbReference type="SAM" id="MobiDB-lite"/>
    </source>
</evidence>
<organism evidence="8 9">
    <name type="scientific">Achlya hypogyna</name>
    <name type="common">Oomycete</name>
    <name type="synonym">Protoachlya hypogyna</name>
    <dbReference type="NCBI Taxonomy" id="1202772"/>
    <lineage>
        <taxon>Eukaryota</taxon>
        <taxon>Sar</taxon>
        <taxon>Stramenopiles</taxon>
        <taxon>Oomycota</taxon>
        <taxon>Saprolegniomycetes</taxon>
        <taxon>Saprolegniales</taxon>
        <taxon>Achlyaceae</taxon>
        <taxon>Achlya</taxon>
    </lineage>
</organism>
<feature type="region of interest" description="Disordered" evidence="6">
    <location>
        <begin position="429"/>
        <end position="465"/>
    </location>
</feature>
<comment type="caution">
    <text evidence="8">The sequence shown here is derived from an EMBL/GenBank/DDBJ whole genome shotgun (WGS) entry which is preliminary data.</text>
</comment>
<dbReference type="SUPFAM" id="SSF57903">
    <property type="entry name" value="FYVE/PHD zinc finger"/>
    <property type="match status" value="1"/>
</dbReference>
<reference evidence="8 9" key="1">
    <citation type="journal article" date="2014" name="Genome Biol. Evol.">
        <title>The secreted proteins of Achlya hypogyna and Thraustotheca clavata identify the ancestral oomycete secretome and reveal gene acquisitions by horizontal gene transfer.</title>
        <authorList>
            <person name="Misner I."/>
            <person name="Blouin N."/>
            <person name="Leonard G."/>
            <person name="Richards T.A."/>
            <person name="Lane C.E."/>
        </authorList>
    </citation>
    <scope>NUCLEOTIDE SEQUENCE [LARGE SCALE GENOMIC DNA]</scope>
    <source>
        <strain evidence="8 9">ATCC 48635</strain>
    </source>
</reference>
<dbReference type="PROSITE" id="PS50178">
    <property type="entry name" value="ZF_FYVE"/>
    <property type="match status" value="1"/>
</dbReference>
<keyword evidence="1" id="KW-0479">Metal-binding</keyword>